<feature type="binding site" evidence="14">
    <location>
        <position position="116"/>
    </location>
    <ligand>
        <name>[4Fe-4S] cluster</name>
        <dbReference type="ChEBI" id="CHEBI:49883"/>
        <note>4Fe-4S-S-AdoMet</note>
    </ligand>
</feature>
<dbReference type="InterPro" id="IPR048641">
    <property type="entry name" value="RlmN_N"/>
</dbReference>
<dbReference type="InterPro" id="IPR013785">
    <property type="entry name" value="Aldolase_TIM"/>
</dbReference>
<dbReference type="GO" id="GO:0008168">
    <property type="term" value="F:methyltransferase activity"/>
    <property type="evidence" value="ECO:0007669"/>
    <property type="project" value="UniProtKB-KW"/>
</dbReference>
<organism evidence="16 17">
    <name type="scientific">Candidatus Blochmannia ocreatus</name>
    <name type="common">nom. nud.</name>
    <dbReference type="NCBI Taxonomy" id="251538"/>
    <lineage>
        <taxon>Bacteria</taxon>
        <taxon>Pseudomonadati</taxon>
        <taxon>Pseudomonadota</taxon>
        <taxon>Gammaproteobacteria</taxon>
        <taxon>Enterobacterales</taxon>
        <taxon>Enterobacteriaceae</taxon>
        <taxon>ant endosymbionts</taxon>
        <taxon>Candidatus Blochmanniella</taxon>
    </lineage>
</organism>
<dbReference type="SUPFAM" id="SSF102114">
    <property type="entry name" value="Radical SAM enzymes"/>
    <property type="match status" value="1"/>
</dbReference>
<evidence type="ECO:0000313" key="16">
    <source>
        <dbReference type="EMBL" id="URJ25014.1"/>
    </source>
</evidence>
<feature type="active site" description="S-methylcysteine intermediate" evidence="14">
    <location>
        <position position="345"/>
    </location>
</feature>
<feature type="binding site" evidence="14">
    <location>
        <position position="201"/>
    </location>
    <ligand>
        <name>S-adenosyl-L-methionine</name>
        <dbReference type="ChEBI" id="CHEBI:59789"/>
    </ligand>
</feature>
<gene>
    <name evidence="14 16" type="primary">rlmN</name>
    <name evidence="16" type="ORF">M9405_02595</name>
</gene>
<dbReference type="Gene3D" id="3.20.20.70">
    <property type="entry name" value="Aldolase class I"/>
    <property type="match status" value="1"/>
</dbReference>
<reference evidence="16" key="1">
    <citation type="submission" date="2022-05" db="EMBL/GenBank/DDBJ databases">
        <title>Impact of host demography and evolutionary history on endosymbiont molecular evolution: a test in carpenter ants (Genus Camponotus) and their Blochmannia endosymbionts.</title>
        <authorList>
            <person name="Manthey J.D."/>
            <person name="Giron J.C."/>
            <person name="Hruska J.P."/>
        </authorList>
    </citation>
    <scope>NUCLEOTIDE SEQUENCE</scope>
    <source>
        <strain evidence="16">C-006</strain>
    </source>
</reference>
<sequence length="376" mass="42913">MNTKINLLNMNREELLNFFQKIGEKPFRGYQIMKWIYHYYCNDFNQMTNLSINLKKKLAKISEIRAPIIKKKQISLDGTIKWTMQVDTQEIETIYIPEIYRTTLCISSQIGCAVGCSFCATAQQGFNRNLKVSEIVGQVWQISKTIQLNKNITHNKYSPITNIVFMGMGEPLLNIKNVTSAIKIILDKLGFGISKRRITLSTAGIVPGIEKLTDIVDIPIAISLHAPNDHIRSKIMPINNKYNISNILNSVNKYSKHFKSNHRRITIEYILLNHVNDDISHAHQLAKKLKGIPCKINLIPWNPIPNTPYTCSSRIRIHKFLQILLQYKINTIIRKTRGADINAACGQLTGTITNRINFNISNCTNYTNNIAVNNIT</sequence>
<keyword evidence="9 14" id="KW-0819">tRNA processing</keyword>
<dbReference type="InterPro" id="IPR007197">
    <property type="entry name" value="rSAM"/>
</dbReference>
<evidence type="ECO:0000256" key="3">
    <source>
        <dbReference type="ARBA" id="ARBA00022485"/>
    </source>
</evidence>
<dbReference type="PANTHER" id="PTHR30544:SF5">
    <property type="entry name" value="RADICAL SAM CORE DOMAIN-CONTAINING PROTEIN"/>
    <property type="match status" value="1"/>
</dbReference>
<keyword evidence="5 14" id="KW-0698">rRNA processing</keyword>
<evidence type="ECO:0000256" key="13">
    <source>
        <dbReference type="ARBA" id="ARBA00023157"/>
    </source>
</evidence>
<evidence type="ECO:0000256" key="2">
    <source>
        <dbReference type="ARBA" id="ARBA00007544"/>
    </source>
</evidence>
<feature type="domain" description="Radical SAM core" evidence="15">
    <location>
        <begin position="98"/>
        <end position="340"/>
    </location>
</feature>
<evidence type="ECO:0000256" key="12">
    <source>
        <dbReference type="ARBA" id="ARBA00023014"/>
    </source>
</evidence>
<evidence type="ECO:0000256" key="11">
    <source>
        <dbReference type="ARBA" id="ARBA00023004"/>
    </source>
</evidence>
<evidence type="ECO:0000256" key="8">
    <source>
        <dbReference type="ARBA" id="ARBA00022691"/>
    </source>
</evidence>
<comment type="catalytic activity">
    <reaction evidence="14">
        <text>adenosine(37) in tRNA + 2 reduced [2Fe-2S]-[ferredoxin] + 2 S-adenosyl-L-methionine = 2-methyladenosine(37) in tRNA + 5'-deoxyadenosine + L-methionine + 2 oxidized [2Fe-2S]-[ferredoxin] + S-adenosyl-L-homocysteine</text>
        <dbReference type="Rhea" id="RHEA:43332"/>
        <dbReference type="Rhea" id="RHEA-COMP:10000"/>
        <dbReference type="Rhea" id="RHEA-COMP:10001"/>
        <dbReference type="Rhea" id="RHEA-COMP:10162"/>
        <dbReference type="Rhea" id="RHEA-COMP:10485"/>
        <dbReference type="ChEBI" id="CHEBI:17319"/>
        <dbReference type="ChEBI" id="CHEBI:33737"/>
        <dbReference type="ChEBI" id="CHEBI:33738"/>
        <dbReference type="ChEBI" id="CHEBI:57844"/>
        <dbReference type="ChEBI" id="CHEBI:57856"/>
        <dbReference type="ChEBI" id="CHEBI:59789"/>
        <dbReference type="ChEBI" id="CHEBI:74411"/>
        <dbReference type="ChEBI" id="CHEBI:74497"/>
        <dbReference type="EC" id="2.1.1.192"/>
    </reaction>
</comment>
<dbReference type="Pfam" id="PF04055">
    <property type="entry name" value="Radical_SAM"/>
    <property type="match status" value="1"/>
</dbReference>
<evidence type="ECO:0000256" key="9">
    <source>
        <dbReference type="ARBA" id="ARBA00022694"/>
    </source>
</evidence>
<keyword evidence="4 14" id="KW-0963">Cytoplasm</keyword>
<feature type="binding site" evidence="14">
    <location>
        <position position="119"/>
    </location>
    <ligand>
        <name>[4Fe-4S] cluster</name>
        <dbReference type="ChEBI" id="CHEBI:49883"/>
        <note>4Fe-4S-S-AdoMet</note>
    </ligand>
</feature>
<protein>
    <recommendedName>
        <fullName evidence="14">Dual-specificity RNA methyltransferase RlmN</fullName>
        <ecNumber evidence="14">2.1.1.192</ecNumber>
    </recommendedName>
    <alternativeName>
        <fullName evidence="14">23S rRNA (adenine(2503)-C(2))-methyltransferase</fullName>
    </alternativeName>
    <alternativeName>
        <fullName evidence="14">23S rRNA m2A2503 methyltransferase</fullName>
    </alternativeName>
    <alternativeName>
        <fullName evidence="14">Ribosomal RNA large subunit methyltransferase N</fullName>
    </alternativeName>
    <alternativeName>
        <fullName evidence="14">tRNA (adenine(37)-C(2))-methyltransferase</fullName>
    </alternativeName>
    <alternativeName>
        <fullName evidence="14">tRNA m2A37 methyltransferase</fullName>
    </alternativeName>
</protein>
<evidence type="ECO:0000256" key="6">
    <source>
        <dbReference type="ARBA" id="ARBA00022603"/>
    </source>
</evidence>
<keyword evidence="8 14" id="KW-0949">S-adenosyl-L-methionine</keyword>
<proteinExistence type="inferred from homology"/>
<dbReference type="GO" id="GO:0032259">
    <property type="term" value="P:methylation"/>
    <property type="evidence" value="ECO:0007669"/>
    <property type="project" value="UniProtKB-KW"/>
</dbReference>
<keyword evidence="17" id="KW-1185">Reference proteome</keyword>
<keyword evidence="13 14" id="KW-1015">Disulfide bond</keyword>
<keyword evidence="10 14" id="KW-0479">Metal-binding</keyword>
<dbReference type="InterPro" id="IPR027492">
    <property type="entry name" value="RNA_MTrfase_RlmN"/>
</dbReference>
<keyword evidence="7 14" id="KW-0808">Transferase</keyword>
<dbReference type="PIRSF" id="PIRSF006004">
    <property type="entry name" value="CHP00048"/>
    <property type="match status" value="1"/>
</dbReference>
<keyword evidence="3 14" id="KW-0004">4Fe-4S</keyword>
<evidence type="ECO:0000256" key="1">
    <source>
        <dbReference type="ARBA" id="ARBA00004496"/>
    </source>
</evidence>
<feature type="binding site" evidence="14">
    <location>
        <position position="302"/>
    </location>
    <ligand>
        <name>S-adenosyl-L-methionine</name>
        <dbReference type="ChEBI" id="CHEBI:59789"/>
    </ligand>
</feature>
<comment type="function">
    <text evidence="14">Specifically methylates position 2 of adenine 2503 in 23S rRNA and position 2 of adenine 37 in tRNAs. m2A2503 modification seems to play a crucial role in the proofreading step occurring at the peptidyl transferase center and thus would serve to optimize ribosomal fidelity.</text>
</comment>
<dbReference type="PROSITE" id="PS51918">
    <property type="entry name" value="RADICAL_SAM"/>
    <property type="match status" value="1"/>
</dbReference>
<evidence type="ECO:0000259" key="15">
    <source>
        <dbReference type="PROSITE" id="PS51918"/>
    </source>
</evidence>
<dbReference type="PANTHER" id="PTHR30544">
    <property type="entry name" value="23S RRNA METHYLTRANSFERASE"/>
    <property type="match status" value="1"/>
</dbReference>
<evidence type="ECO:0000256" key="5">
    <source>
        <dbReference type="ARBA" id="ARBA00022552"/>
    </source>
</evidence>
<comment type="caution">
    <text evidence="14">Lacks conserved residue(s) required for the propagation of feature annotation.</text>
</comment>
<feature type="binding site" evidence="14">
    <location>
        <position position="112"/>
    </location>
    <ligand>
        <name>[4Fe-4S] cluster</name>
        <dbReference type="ChEBI" id="CHEBI:49883"/>
        <note>4Fe-4S-S-AdoMet</note>
    </ligand>
</feature>
<keyword evidence="6 14" id="KW-0489">Methyltransferase</keyword>
<evidence type="ECO:0000256" key="10">
    <source>
        <dbReference type="ARBA" id="ARBA00022723"/>
    </source>
</evidence>
<comment type="cofactor">
    <cofactor evidence="14">
        <name>[4Fe-4S] cluster</name>
        <dbReference type="ChEBI" id="CHEBI:49883"/>
    </cofactor>
    <text evidence="14">Binds 1 [4Fe-4S] cluster. The cluster is coordinated with 3 cysteines and an exchangeable S-adenosyl-L-methionine.</text>
</comment>
<dbReference type="Gene3D" id="1.10.150.530">
    <property type="match status" value="1"/>
</dbReference>
<dbReference type="NCBIfam" id="TIGR00048">
    <property type="entry name" value="rRNA_mod_RlmN"/>
    <property type="match status" value="1"/>
</dbReference>
<dbReference type="InterPro" id="IPR058240">
    <property type="entry name" value="rSAM_sf"/>
</dbReference>
<dbReference type="RefSeq" id="WP_250223145.1">
    <property type="nucleotide sequence ID" value="NZ_CP097762.1"/>
</dbReference>
<dbReference type="EC" id="2.1.1.192" evidence="14"/>
<dbReference type="HAMAP" id="MF_01849">
    <property type="entry name" value="RNA_methyltr_RlmN"/>
    <property type="match status" value="1"/>
</dbReference>
<dbReference type="InterPro" id="IPR040072">
    <property type="entry name" value="Methyltransferase_A"/>
</dbReference>
<dbReference type="Proteomes" id="UP001056834">
    <property type="component" value="Chromosome"/>
</dbReference>
<evidence type="ECO:0000256" key="14">
    <source>
        <dbReference type="HAMAP-Rule" id="MF_01849"/>
    </source>
</evidence>
<feature type="active site" description="Proton acceptor" evidence="14">
    <location>
        <position position="92"/>
    </location>
</feature>
<dbReference type="InterPro" id="IPR004383">
    <property type="entry name" value="rRNA_lsu_MTrfase_RlmN/Cfr"/>
</dbReference>
<evidence type="ECO:0000313" key="17">
    <source>
        <dbReference type="Proteomes" id="UP001056834"/>
    </source>
</evidence>
<comment type="similarity">
    <text evidence="2 14">Belongs to the radical SAM superfamily. RlmN family.</text>
</comment>
<evidence type="ECO:0000256" key="7">
    <source>
        <dbReference type="ARBA" id="ARBA00022679"/>
    </source>
</evidence>
<evidence type="ECO:0000256" key="4">
    <source>
        <dbReference type="ARBA" id="ARBA00022490"/>
    </source>
</evidence>
<comment type="catalytic activity">
    <reaction evidence="14">
        <text>adenosine(2503) in 23S rRNA + 2 reduced [2Fe-2S]-[ferredoxin] + 2 S-adenosyl-L-methionine = 2-methyladenosine(2503) in 23S rRNA + 5'-deoxyadenosine + L-methionine + 2 oxidized [2Fe-2S]-[ferredoxin] + S-adenosyl-L-homocysteine</text>
        <dbReference type="Rhea" id="RHEA:42916"/>
        <dbReference type="Rhea" id="RHEA-COMP:10000"/>
        <dbReference type="Rhea" id="RHEA-COMP:10001"/>
        <dbReference type="Rhea" id="RHEA-COMP:10152"/>
        <dbReference type="Rhea" id="RHEA-COMP:10282"/>
        <dbReference type="ChEBI" id="CHEBI:17319"/>
        <dbReference type="ChEBI" id="CHEBI:33737"/>
        <dbReference type="ChEBI" id="CHEBI:33738"/>
        <dbReference type="ChEBI" id="CHEBI:57844"/>
        <dbReference type="ChEBI" id="CHEBI:57856"/>
        <dbReference type="ChEBI" id="CHEBI:59789"/>
        <dbReference type="ChEBI" id="CHEBI:74411"/>
        <dbReference type="ChEBI" id="CHEBI:74497"/>
        <dbReference type="EC" id="2.1.1.192"/>
    </reaction>
</comment>
<dbReference type="SFLD" id="SFLDF00275">
    <property type="entry name" value="adenosine_C2_methyltransferase"/>
    <property type="match status" value="1"/>
</dbReference>
<accession>A0ABY4SUD8</accession>
<dbReference type="SFLD" id="SFLDG01062">
    <property type="entry name" value="methyltransferase_(Class_A)"/>
    <property type="match status" value="1"/>
</dbReference>
<comment type="subcellular location">
    <subcellularLocation>
        <location evidence="1 14">Cytoplasm</location>
    </subcellularLocation>
</comment>
<comment type="miscellaneous">
    <text evidence="14">Reaction proceeds by a ping-pong mechanism involving intermediate methylation of a conserved cysteine residue.</text>
</comment>
<dbReference type="Pfam" id="PF21016">
    <property type="entry name" value="RlmN_N"/>
    <property type="match status" value="1"/>
</dbReference>
<keyword evidence="11 14" id="KW-0408">Iron</keyword>
<feature type="binding site" evidence="14">
    <location>
        <begin position="223"/>
        <end position="225"/>
    </location>
    <ligand>
        <name>S-adenosyl-L-methionine</name>
        <dbReference type="ChEBI" id="CHEBI:59789"/>
    </ligand>
</feature>
<feature type="binding site" evidence="14">
    <location>
        <begin position="169"/>
        <end position="170"/>
    </location>
    <ligand>
        <name>S-adenosyl-L-methionine</name>
        <dbReference type="ChEBI" id="CHEBI:59789"/>
    </ligand>
</feature>
<dbReference type="SFLD" id="SFLDS00029">
    <property type="entry name" value="Radical_SAM"/>
    <property type="match status" value="1"/>
</dbReference>
<dbReference type="CDD" id="cd01335">
    <property type="entry name" value="Radical_SAM"/>
    <property type="match status" value="1"/>
</dbReference>
<dbReference type="EMBL" id="CP097762">
    <property type="protein sequence ID" value="URJ25014.1"/>
    <property type="molecule type" value="Genomic_DNA"/>
</dbReference>
<name>A0ABY4SUD8_9ENTR</name>
<keyword evidence="12 14" id="KW-0411">Iron-sulfur</keyword>